<evidence type="ECO:0000256" key="1">
    <source>
        <dbReference type="SAM" id="Phobius"/>
    </source>
</evidence>
<feature type="transmembrane region" description="Helical" evidence="1">
    <location>
        <begin position="151"/>
        <end position="170"/>
    </location>
</feature>
<dbReference type="PANTHER" id="PTHR11220:SF58">
    <property type="entry name" value="SOUL HEME-BINDING FAMILY PROTEIN"/>
    <property type="match status" value="1"/>
</dbReference>
<dbReference type="SUPFAM" id="SSF55136">
    <property type="entry name" value="Probable bacterial effector-binding domain"/>
    <property type="match status" value="1"/>
</dbReference>
<dbReference type="Pfam" id="PF04832">
    <property type="entry name" value="SOUL"/>
    <property type="match status" value="1"/>
</dbReference>
<keyword evidence="1" id="KW-1133">Transmembrane helix</keyword>
<evidence type="ECO:0008006" key="4">
    <source>
        <dbReference type="Google" id="ProtNLM"/>
    </source>
</evidence>
<protein>
    <recommendedName>
        <fullName evidence="4">SOUL heme-binding protein</fullName>
    </recommendedName>
</protein>
<name>Q1YML6_AURMS</name>
<sequence length="350" mass="39702">MARRRSQISTSGVTFMFRDKPTAYDRLSDALSDIGERLAEIEERAVETVRPRPTRTERLRRSFDRANPFHSEPTGLARYLPDFATGWSLPSTDEARRHARSLRDSAEHGAHDARGYFDDARNYLSSVRLPRSIRRSEPERVLDSLRARPELTGLLVVGGAIAVVGAAYFVTKKVQEHTEEPDYDVVRDDGEIQIRDYDGMVVAETIKSGYHEKARRSGFETLYDYIAAKSRSGKKIAMTSPVLQQLAEGDGHTKGWAVRFIMPKKYTRASLPEPTNTGVTLKEVPARRMVSISFSGNFNATLASKQLMKLYNYLADNNLTQKGDPEYAFYNPPWTPGFMKRNEILIEIMR</sequence>
<dbReference type="Proteomes" id="UP000000321">
    <property type="component" value="Unassembled WGS sequence"/>
</dbReference>
<dbReference type="AlphaFoldDB" id="Q1YML6"/>
<organism evidence="2 3">
    <name type="scientific">Aurantimonas manganoxydans (strain ATCC BAA-1229 / DSM 21871 / SI85-9A1)</name>
    <dbReference type="NCBI Taxonomy" id="287752"/>
    <lineage>
        <taxon>Bacteria</taxon>
        <taxon>Pseudomonadati</taxon>
        <taxon>Pseudomonadota</taxon>
        <taxon>Alphaproteobacteria</taxon>
        <taxon>Hyphomicrobiales</taxon>
        <taxon>Aurantimonadaceae</taxon>
        <taxon>Aurantimonas</taxon>
    </lineage>
</organism>
<keyword evidence="1" id="KW-0812">Transmembrane</keyword>
<dbReference type="InterPro" id="IPR006917">
    <property type="entry name" value="SOUL_heme-bd"/>
</dbReference>
<evidence type="ECO:0000313" key="3">
    <source>
        <dbReference type="Proteomes" id="UP000000321"/>
    </source>
</evidence>
<keyword evidence="1" id="KW-0472">Membrane</keyword>
<dbReference type="Gene3D" id="3.20.80.10">
    <property type="entry name" value="Regulatory factor, effector binding domain"/>
    <property type="match status" value="1"/>
</dbReference>
<keyword evidence="3" id="KW-1185">Reference proteome</keyword>
<dbReference type="PANTHER" id="PTHR11220">
    <property type="entry name" value="HEME-BINDING PROTEIN-RELATED"/>
    <property type="match status" value="1"/>
</dbReference>
<proteinExistence type="predicted"/>
<accession>Q1YML6</accession>
<dbReference type="BioCyc" id="AURANTIMONAS:SI859A1_02181-MONOMER"/>
<reference evidence="2 3" key="1">
    <citation type="journal article" date="2008" name="Appl. Environ. Microbiol.">
        <title>Genomic insights into Mn(II) oxidation by the marine alphaproteobacterium Aurantimonas sp. strain SI85-9A1.</title>
        <authorList>
            <person name="Dick G.J."/>
            <person name="Podell S."/>
            <person name="Johnson H.A."/>
            <person name="Rivera-Espinoza Y."/>
            <person name="Bernier-Latmani R."/>
            <person name="McCarthy J.K."/>
            <person name="Torpey J.W."/>
            <person name="Clement B.G."/>
            <person name="Gaasterland T."/>
            <person name="Tebo B.M."/>
        </authorList>
    </citation>
    <scope>NUCLEOTIDE SEQUENCE [LARGE SCALE GENOMIC DNA]</scope>
    <source>
        <strain evidence="2 3">SI85-9A1</strain>
    </source>
</reference>
<dbReference type="HOGENOM" id="CLU_810750_0_0_5"/>
<dbReference type="InterPro" id="IPR011256">
    <property type="entry name" value="Reg_factor_effector_dom_sf"/>
</dbReference>
<gene>
    <name evidence="2" type="ORF">SI859A1_02181</name>
</gene>
<dbReference type="EMBL" id="AAPJ01000001">
    <property type="protein sequence ID" value="EAS51365.1"/>
    <property type="molecule type" value="Genomic_DNA"/>
</dbReference>
<comment type="caution">
    <text evidence="2">The sequence shown here is derived from an EMBL/GenBank/DDBJ whole genome shotgun (WGS) entry which is preliminary data.</text>
</comment>
<evidence type="ECO:0000313" key="2">
    <source>
        <dbReference type="EMBL" id="EAS51365.1"/>
    </source>
</evidence>